<gene>
    <name evidence="2" type="ORF">FPS98_20495</name>
</gene>
<sequence>MVLKSREFLLLMLLLVCVFLLNVGCVQTDSRTQDNNSYEEEAVQIKEQEKPEEETNVPVKQSNDTPQKIDLINTKLSIGQDAKQVKEVFGEKYEQVNSSERNIVIWRFDFTNNTEYKFIPRGTTLQKMNVDIVDLEGLKNGMLDGQLFVEFDNNEKVSTFSYYYKGEGNVINVKHVFEDGTIKEETI</sequence>
<name>A0A517IB99_BREBE</name>
<dbReference type="AlphaFoldDB" id="A0A517IB99"/>
<dbReference type="EMBL" id="CP042161">
    <property type="protein sequence ID" value="QDS36197.1"/>
    <property type="molecule type" value="Genomic_DNA"/>
</dbReference>
<reference evidence="2 3" key="1">
    <citation type="submission" date="2019-07" db="EMBL/GenBank/DDBJ databases">
        <title>Characterization of Brevibacillus brevis HK544, as a potential biocontrol agent.</title>
        <authorList>
            <person name="Kim H."/>
        </authorList>
    </citation>
    <scope>NUCLEOTIDE SEQUENCE [LARGE SCALE GENOMIC DNA]</scope>
    <source>
        <strain evidence="2 3">HK544</strain>
    </source>
</reference>
<feature type="region of interest" description="Disordered" evidence="1">
    <location>
        <begin position="30"/>
        <end position="64"/>
    </location>
</feature>
<organism evidence="2 3">
    <name type="scientific">Brevibacillus brevis</name>
    <name type="common">Bacillus brevis</name>
    <dbReference type="NCBI Taxonomy" id="1393"/>
    <lineage>
        <taxon>Bacteria</taxon>
        <taxon>Bacillati</taxon>
        <taxon>Bacillota</taxon>
        <taxon>Bacilli</taxon>
        <taxon>Bacillales</taxon>
        <taxon>Paenibacillaceae</taxon>
        <taxon>Brevibacillus</taxon>
    </lineage>
</organism>
<protein>
    <submittedName>
        <fullName evidence="2">Uncharacterized protein</fullName>
    </submittedName>
</protein>
<evidence type="ECO:0000256" key="1">
    <source>
        <dbReference type="SAM" id="MobiDB-lite"/>
    </source>
</evidence>
<accession>A0A517IB99</accession>
<proteinExistence type="predicted"/>
<dbReference type="Proteomes" id="UP000317713">
    <property type="component" value="Chromosome"/>
</dbReference>
<evidence type="ECO:0000313" key="3">
    <source>
        <dbReference type="Proteomes" id="UP000317713"/>
    </source>
</evidence>
<evidence type="ECO:0000313" key="2">
    <source>
        <dbReference type="EMBL" id="QDS36197.1"/>
    </source>
</evidence>